<protein>
    <submittedName>
        <fullName evidence="8">Outer membrane autotransporter barrel domain protein</fullName>
    </submittedName>
</protein>
<feature type="domain" description="Autotransporter" evidence="7">
    <location>
        <begin position="2654"/>
        <end position="2941"/>
    </location>
</feature>
<proteinExistence type="predicted"/>
<dbReference type="Proteomes" id="UP000033591">
    <property type="component" value="Unassembled WGS sequence"/>
</dbReference>
<comment type="subcellular location">
    <subcellularLocation>
        <location evidence="1">Cell outer membrane</location>
    </subcellularLocation>
</comment>
<keyword evidence="5" id="KW-0998">Cell outer membrane</keyword>
<evidence type="ECO:0000313" key="9">
    <source>
        <dbReference type="Proteomes" id="UP000033591"/>
    </source>
</evidence>
<dbReference type="InterPro" id="IPR036709">
    <property type="entry name" value="Autotransporte_beta_dom_sf"/>
</dbReference>
<dbReference type="EMBL" id="LAOC01000001">
    <property type="protein sequence ID" value="KJV78950.1"/>
    <property type="molecule type" value="Genomic_DNA"/>
</dbReference>
<dbReference type="PATRIC" id="fig|1359199.3.peg.849"/>
<dbReference type="NCBIfam" id="TIGR01414">
    <property type="entry name" value="autotrans_barl"/>
    <property type="match status" value="1"/>
</dbReference>
<sequence>MTNISPKLFQKAIQQGLKAALFTTSTAAIMLSSSGVLGVAVGVISTNNNAAFSDLAVANNWNDITAQGVANGTPVDGPQNGMAFTYGGDHTITADEAGRIITAINVAGTTPVGLNITQNTVVGSIVTGGNLLPVTITAGKSLTLNGTNAVAANHGFDAPADNYTGLGNITLGEANAALIIQSVTPAKITLAGNIDGGGIITVNTGVAINGTIGNVNPAAQISVGASPLSLGGAVIKATTTKLTDAASVLTLTNANAVLTGAVDNTTGDDNVGVLNLNGALSQVTGNIGNTNSLATISVGAGTATLGGAVIKATTTKLTDAASVLTLTNANAVLTGAVDNTTGDDNVGVLNLNGALSQVTGNIGNTNSLATISVGAGTATLGGAVIKATTTKLTDAASVLTLTNANAVLTGAIDNTTGGDNVGVLNLNGALSQVTGNIGNTNSLATISVGAGTATLGGAVIKATTTKLTDAASVLTLTNANAVLTGAVDNTTGDDNVGVLNLNGALSQVTGNIGNTNSLATISVGAGTATLGGAVIKATTTKLTDAASVLTLTNANAVLTGAIDNTTGGDNVGVLNLNGALSQVTGNIGNTNSLATISVGAGTATLGGAVIKATTTKLTDAASVLTLTNANAVLTGAVDNTTGDDNVGVLNLNGALSQVTGNIGNTNSLATISVGAGTATLGGAVIKATTTKLTDAASVLTLTNANAVLTGAIDNTTGGDNVGVLNLNGALSQVTGNIGNTNSLATISVGAGTATLGGAVIKATTTKLTDAASVLTLTNANAVLTGAVDNTTGDDNVGVLNLNGALSQVTGNIGNTNSLATISVGAGTATLGGAVIKATTTKLTDAASVLTLTNANAVLTGAIDNTTGGDNVGVLNLNGALSQVTGNIGNTNSLATISVGAGTATLGGAVIKATTTKLTDAASVLTLTNANAVLTGAVDNTTGDDNVGVLNLNGALSQVTGNIGNTNSLATISVGAGTATLGGAVIKATTTKLTDAASVLTLTNANAVLTGAIDNTTGGDNVGVLNLNGALSQVTGNIGNTNSLATISVGAGTATLGGAVIKATTTKLTDAASVLTLTNANAVLTGAVDNTTGDDNVGVLNLNGALSQVTGNIGNTNSLATISVGAGTATLGGAVIKATTTKLTDAASVLTLTNANAVLTGAIDNTTGGDNVGVLNLNGALSQVTGNIGNTNSLATISVGAGTATLGGAVIKATTTKLTDAASVLTLTNANAVLTGAVDNTTGDDNVGVLNLNGALSQVTGNIGNTNSLATISVGAGTATLGGAVIKATTTKLTDAASVLTLTNANAVLTGAIDNTTGGDNVGVLNLNGALSQVTGNIGNTNSLATISVGAGTATLGGAVIKATTTKLTDAASVLTLTNANAVLTGAVDNTTGDDNVGVLNLNGALSQVTGNIGNTNSLATISVGAGTATLGGAVIKATTTKLTDAASVLTLTNANAVLTGAIDNTTGGDNVGVLNLNGALSQVTGNIGNTNSLATISVGAGTATLGGAVIKATTTKLTDAASVLTLTNANAVLTGAVDNTTGDDNVGVLNLNGALSQVTGNIGNTNSLATISVGAGTATLGGAVIKATTTKLTDAASVLTLTNANAVLTGAIDNTTGGDNVGVLNLNGALSQVTGNIGNTNSLATISVGAGTATLGGAVIKATTTKLTDAASVLTLTNANAVLTGAVDNTTGDDNVGVLNLNGALSQVTGNIGNTNSLATISVGAGTATLGGAVIKATTTDLTDAASAVTFTNPVVVTGAIDNTGNANNGIATFTGNSTVTGNIGNTAALATVNVGAGLLQVQGGVVKANAINLTDNASAVTFTNPVVVTGAIDNTGNANNGIATFTGNSTVTGNIGNTAALATVNVGAGITLQAGGSLAANNIDFGVGSTLEFNGPLDGGGNTIPYYFKGAIANGNNAILNVNTKSLTAYHSTIGTVAEINIGAGNFFAIDASADDVTILNAQAINFGVPDSALVLSNLTGVEVKNILLAADLVAPGANGGYVVFNGGVNGLNIGSNVAGTARNIGDGGGDKFNTLLIYNAVTITDDVNLEGIQNVHINNNAAFTSSTAFNAGAIQINDATYTIDANNGNLNVPAGNIQFAHANAQLILQNTSGNDRTITLGANIDPDNDDEGIVTLNSVTAGKKLTIAGGKMLGGAHKLHTIVFKGAGDFGAAGTTFNTTNIVLDTTGRLELGATTANVVLLNDAIQLTQTGGNIGGFLDFNAKNGTVTLNNNVNVAGAVQNTGGTNNGTLIVLGASNLNSVNGIAMLKVGAGNVTIAKGGDVKIGEIQGTGTNTLTLPANFNLTGSINKTGGQALKLNFTNGGSVSGVVGTAANLVGDITTAGATSFVSSVNAKGTATLGGTTSFADTFTNTGAVTLAKGSITNFAKNVTATSFVANSATINFGNSLAFNSNITGSGTTLTLGANQVTYTAGTGSFTDTLTLNTTFDGAAKSGGNILIKSGSTLDLSGVSTLALVVTATNFDINNISPDTKYTVISAETVGGLKPTPEENVKITINNDNHFVDFTFDASTLTLFAEDIAADVIDEAFEPGGPLANIPNAANIKKSLELMENAPNGSDARQAFNNFGLMTPLQEADATTHLMQDVVKPSDTIAAVNNQVVASNISSNITALNARMDKVQAVNKGPVSSGDEDMDAKFGAWISPFVGNATQKMCNNISGYKSDTTGGTIGFDGLVSDDLALGLAYTRADTDIKLKNNKTGDKNKVESNIYSLYGLYNVPYENLFVEAIASYSDNKISSKSRRVIATALETVGYQIANGKYKSESCTGQLMVGYTYMMPENINLTPLAGLRYSTIKDKGYKETGTTYQNLTVKGKNYNTFDGLLGAKVSSNINVNEIVLTPELYAMVDYAFKNKVPAIDARLQGMTAPLPTNSFKQSKTSFDVGVGVTAKHKMMEYGINYDTNIGSKYFAQQGSVKVRVNF</sequence>
<gene>
    <name evidence="8" type="ORF">RMAECT_0864</name>
</gene>
<evidence type="ECO:0000256" key="2">
    <source>
        <dbReference type="ARBA" id="ARBA00022452"/>
    </source>
</evidence>
<keyword evidence="3 6" id="KW-0812">Transmembrane</keyword>
<keyword evidence="2" id="KW-1134">Transmembrane beta strand</keyword>
<keyword evidence="4 6" id="KW-0472">Membrane</keyword>
<dbReference type="SUPFAM" id="SSF103515">
    <property type="entry name" value="Autotransporter"/>
    <property type="match status" value="1"/>
</dbReference>
<dbReference type="GO" id="GO:0009279">
    <property type="term" value="C:cell outer membrane"/>
    <property type="evidence" value="ECO:0007669"/>
    <property type="project" value="UniProtKB-SubCell"/>
</dbReference>
<reference evidence="8 9" key="1">
    <citation type="submission" date="2015-01" db="EMBL/GenBank/DDBJ databases">
        <title>Genome Sequencing of Rickettsiales.</title>
        <authorList>
            <person name="Daugherty S.C."/>
            <person name="Su Q."/>
            <person name="Abolude K."/>
            <person name="Beier-Sexton M."/>
            <person name="Carlyon J.A."/>
            <person name="Carter R."/>
            <person name="Day N.P."/>
            <person name="Dumler S.J."/>
            <person name="Dyachenko V."/>
            <person name="Godinez A."/>
            <person name="Kurtti T.J."/>
            <person name="Lichay M."/>
            <person name="Mullins K.E."/>
            <person name="Ott S."/>
            <person name="Pappas-Brown V."/>
            <person name="Paris D.H."/>
            <person name="Patel P."/>
            <person name="Richards A.L."/>
            <person name="Sadzewicz L."/>
            <person name="Sears K."/>
            <person name="Seidman D."/>
            <person name="Sengamalay N."/>
            <person name="Stenos J."/>
            <person name="Tallon L.J."/>
            <person name="Vincent G."/>
            <person name="Fraser C.M."/>
            <person name="Munderloh U."/>
            <person name="Dunning-Hotopp J.C."/>
        </authorList>
    </citation>
    <scope>NUCLEOTIDE SEQUENCE [LARGE SCALE GENOMIC DNA]</scope>
    <source>
        <strain evidence="8 9">Ect</strain>
    </source>
</reference>
<evidence type="ECO:0000256" key="5">
    <source>
        <dbReference type="ARBA" id="ARBA00023237"/>
    </source>
</evidence>
<dbReference type="SMART" id="SM00869">
    <property type="entry name" value="Autotransporter"/>
    <property type="match status" value="1"/>
</dbReference>
<comment type="caution">
    <text evidence="8">The sequence shown here is derived from an EMBL/GenBank/DDBJ whole genome shotgun (WGS) entry which is preliminary data.</text>
</comment>
<evidence type="ECO:0000256" key="3">
    <source>
        <dbReference type="ARBA" id="ARBA00022692"/>
    </source>
</evidence>
<keyword evidence="6" id="KW-1133">Transmembrane helix</keyword>
<dbReference type="InterPro" id="IPR005546">
    <property type="entry name" value="Autotransporte_beta"/>
</dbReference>
<dbReference type="InterPro" id="IPR006315">
    <property type="entry name" value="OM_autotransptr_brl_dom"/>
</dbReference>
<name>A0A0F3PF11_RICRH</name>
<evidence type="ECO:0000313" key="8">
    <source>
        <dbReference type="EMBL" id="KJV78950.1"/>
    </source>
</evidence>
<evidence type="ECO:0000256" key="4">
    <source>
        <dbReference type="ARBA" id="ARBA00023136"/>
    </source>
</evidence>
<feature type="transmembrane region" description="Helical" evidence="6">
    <location>
        <begin position="21"/>
        <end position="44"/>
    </location>
</feature>
<organism evidence="8 9">
    <name type="scientific">Rickettsia rhipicephali str. Ect</name>
    <dbReference type="NCBI Taxonomy" id="1359199"/>
    <lineage>
        <taxon>Bacteria</taxon>
        <taxon>Pseudomonadati</taxon>
        <taxon>Pseudomonadota</taxon>
        <taxon>Alphaproteobacteria</taxon>
        <taxon>Rickettsiales</taxon>
        <taxon>Rickettsiaceae</taxon>
        <taxon>Rickettsieae</taxon>
        <taxon>Rickettsia</taxon>
        <taxon>spotted fever group</taxon>
    </lineage>
</organism>
<evidence type="ECO:0000259" key="7">
    <source>
        <dbReference type="PROSITE" id="PS51208"/>
    </source>
</evidence>
<accession>A0A0F3PF11</accession>
<evidence type="ECO:0000256" key="6">
    <source>
        <dbReference type="SAM" id="Phobius"/>
    </source>
</evidence>
<dbReference type="PROSITE" id="PS51208">
    <property type="entry name" value="AUTOTRANSPORTER"/>
    <property type="match status" value="1"/>
</dbReference>
<evidence type="ECO:0000256" key="1">
    <source>
        <dbReference type="ARBA" id="ARBA00004442"/>
    </source>
</evidence>